<dbReference type="AlphaFoldDB" id="A0AA40D349"/>
<keyword evidence="3" id="KW-1185">Reference proteome</keyword>
<dbReference type="EMBL" id="JAULSY010000172">
    <property type="protein sequence ID" value="KAK0660082.1"/>
    <property type="molecule type" value="Genomic_DNA"/>
</dbReference>
<evidence type="ECO:0000256" key="1">
    <source>
        <dbReference type="SAM" id="SignalP"/>
    </source>
</evidence>
<dbReference type="PANTHER" id="PTHR38792:SF3">
    <property type="entry name" value="BNR_ASP-BOX REPEAT DOMAIN PROTEIN (AFU_ORTHOLOGUE AFUA_7G06430)-RELATED"/>
    <property type="match status" value="1"/>
</dbReference>
<evidence type="ECO:0000313" key="2">
    <source>
        <dbReference type="EMBL" id="KAK0660082.1"/>
    </source>
</evidence>
<comment type="caution">
    <text evidence="2">The sequence shown here is derived from an EMBL/GenBank/DDBJ whole genome shotgun (WGS) entry which is preliminary data.</text>
</comment>
<dbReference type="SUPFAM" id="SSF50939">
    <property type="entry name" value="Sialidases"/>
    <property type="match status" value="1"/>
</dbReference>
<dbReference type="CDD" id="cd15482">
    <property type="entry name" value="Sialidase_non-viral"/>
    <property type="match status" value="1"/>
</dbReference>
<dbReference type="Gene3D" id="2.120.10.10">
    <property type="match status" value="1"/>
</dbReference>
<feature type="chain" id="PRO_5041415158" evidence="1">
    <location>
        <begin position="18"/>
        <end position="359"/>
    </location>
</feature>
<protein>
    <submittedName>
        <fullName evidence="2">Glycoside hydrolase</fullName>
    </submittedName>
</protein>
<accession>A0AA40D349</accession>
<gene>
    <name evidence="2" type="ORF">QBC41DRAFT_384116</name>
</gene>
<sequence length="359" mass="39854">MFILYFLALTFSILVVGQQFNVAPQEHFVHNVPGTYPRITRLSDNSILFGFTTFGPNGERILKISRSIDQGRTFAPHGEVARCPRADCDNIFLLEVPSPNGPVVLAAFRNHDWDNPQRQNYTWFRITICQSTDGGRSWTYLSQGFQKPAPFGAWEPFLRLNQDKTQIQLYFSKELSKTDQDTILVISHDRGRTWSAPATVTGGGERLRDGMVGVAKTRDTAIGRDVLVMVLETTRKGTFSVESVVSYDDGATWGFRRVVHEARDGRNVGAPQIASFGDGSVAVVFMTDEDTATSAWPNKASVKAVFSRAPTNGVFQWGGHQTVGTIASFWPGIMQLHDTALLSVYENEGRICGRLLNVV</sequence>
<dbReference type="Proteomes" id="UP001174997">
    <property type="component" value="Unassembled WGS sequence"/>
</dbReference>
<reference evidence="2" key="1">
    <citation type="submission" date="2023-06" db="EMBL/GenBank/DDBJ databases">
        <title>Genome-scale phylogeny and comparative genomics of the fungal order Sordariales.</title>
        <authorList>
            <consortium name="Lawrence Berkeley National Laboratory"/>
            <person name="Hensen N."/>
            <person name="Bonometti L."/>
            <person name="Westerberg I."/>
            <person name="Brannstrom I.O."/>
            <person name="Guillou S."/>
            <person name="Cros-Aarteil S."/>
            <person name="Calhoun S."/>
            <person name="Haridas S."/>
            <person name="Kuo A."/>
            <person name="Mondo S."/>
            <person name="Pangilinan J."/>
            <person name="Riley R."/>
            <person name="Labutti K."/>
            <person name="Andreopoulos B."/>
            <person name="Lipzen A."/>
            <person name="Chen C."/>
            <person name="Yanf M."/>
            <person name="Daum C."/>
            <person name="Ng V."/>
            <person name="Clum A."/>
            <person name="Steindorff A."/>
            <person name="Ohm R."/>
            <person name="Martin F."/>
            <person name="Silar P."/>
            <person name="Natvig D."/>
            <person name="Lalanne C."/>
            <person name="Gautier V."/>
            <person name="Ament-Velasquez S.L."/>
            <person name="Kruys A."/>
            <person name="Hutchinson M.I."/>
            <person name="Powell A.J."/>
            <person name="Barry K."/>
            <person name="Miller A.N."/>
            <person name="Grigoriev I.V."/>
            <person name="Debuchy R."/>
            <person name="Gladieux P."/>
            <person name="Thoren M.H."/>
            <person name="Johannesson H."/>
        </authorList>
    </citation>
    <scope>NUCLEOTIDE SEQUENCE</scope>
    <source>
        <strain evidence="2">CBS 307.81</strain>
    </source>
</reference>
<keyword evidence="2" id="KW-0378">Hydrolase</keyword>
<proteinExistence type="predicted"/>
<dbReference type="InterPro" id="IPR036278">
    <property type="entry name" value="Sialidase_sf"/>
</dbReference>
<evidence type="ECO:0000313" key="3">
    <source>
        <dbReference type="Proteomes" id="UP001174997"/>
    </source>
</evidence>
<keyword evidence="1" id="KW-0732">Signal</keyword>
<feature type="signal peptide" evidence="1">
    <location>
        <begin position="1"/>
        <end position="17"/>
    </location>
</feature>
<organism evidence="2 3">
    <name type="scientific">Cercophora samala</name>
    <dbReference type="NCBI Taxonomy" id="330535"/>
    <lineage>
        <taxon>Eukaryota</taxon>
        <taxon>Fungi</taxon>
        <taxon>Dikarya</taxon>
        <taxon>Ascomycota</taxon>
        <taxon>Pezizomycotina</taxon>
        <taxon>Sordariomycetes</taxon>
        <taxon>Sordariomycetidae</taxon>
        <taxon>Sordariales</taxon>
        <taxon>Lasiosphaeriaceae</taxon>
        <taxon>Cercophora</taxon>
    </lineage>
</organism>
<dbReference type="PANTHER" id="PTHR38792">
    <property type="entry name" value="BNR/ASP-BOX REPEAT DOMAIN PROTEIN (AFU_ORTHOLOGUE AFUA_7G06430)-RELATED"/>
    <property type="match status" value="1"/>
</dbReference>
<name>A0AA40D349_9PEZI</name>
<dbReference type="GO" id="GO:0016787">
    <property type="term" value="F:hydrolase activity"/>
    <property type="evidence" value="ECO:0007669"/>
    <property type="project" value="UniProtKB-KW"/>
</dbReference>